<reference evidence="2 3" key="1">
    <citation type="journal article" date="2009" name="Genome Biol.">
        <title>Genomic and genetic analyses of diversity and plant interactions of Pseudomonas fluorescens.</title>
        <authorList>
            <person name="Silby M.W."/>
            <person name="Cerdeno-Tarraga A.M."/>
            <person name="Vernikos G.S."/>
            <person name="Giddens S.R."/>
            <person name="Jackson R.W."/>
            <person name="Preston G.M."/>
            <person name="Zhang X.X."/>
            <person name="Moon C.D."/>
            <person name="Gehrig S.M."/>
            <person name="Godfrey S.A."/>
            <person name="Knight C.G."/>
            <person name="Malone J.G."/>
            <person name="Robinson Z."/>
            <person name="Spiers A.J."/>
            <person name="Harris S."/>
            <person name="Challis G.L."/>
            <person name="Yaxley A.M."/>
            <person name="Harris D."/>
            <person name="Seeger K."/>
            <person name="Murphy L."/>
            <person name="Rutter S."/>
            <person name="Squares R."/>
            <person name="Quail M.A."/>
            <person name="Saunders E."/>
            <person name="Mavromatis K."/>
            <person name="Brettin T.S."/>
            <person name="Bentley S.D."/>
            <person name="Hothersall J."/>
            <person name="Stephens E."/>
            <person name="Thomas C.M."/>
            <person name="Parkhill J."/>
            <person name="Levy S.B."/>
            <person name="Rainey P.B."/>
            <person name="Thomson N.R."/>
        </authorList>
    </citation>
    <scope>NUCLEOTIDE SEQUENCE [LARGE SCALE GENOMIC DNA]</scope>
    <source>
        <strain evidence="2 3">Pf0-1</strain>
    </source>
</reference>
<organism evidence="2 3">
    <name type="scientific">Pseudomonas fluorescens (strain Pf0-1)</name>
    <dbReference type="NCBI Taxonomy" id="205922"/>
    <lineage>
        <taxon>Bacteria</taxon>
        <taxon>Pseudomonadati</taxon>
        <taxon>Pseudomonadota</taxon>
        <taxon>Gammaproteobacteria</taxon>
        <taxon>Pseudomonadales</taxon>
        <taxon>Pseudomonadaceae</taxon>
        <taxon>Pseudomonas</taxon>
    </lineage>
</organism>
<dbReference type="GO" id="GO:0005737">
    <property type="term" value="C:cytoplasm"/>
    <property type="evidence" value="ECO:0007669"/>
    <property type="project" value="TreeGrafter"/>
</dbReference>
<dbReference type="SUPFAM" id="SSF69572">
    <property type="entry name" value="Activating enzymes of the ubiquitin-like proteins"/>
    <property type="match status" value="1"/>
</dbReference>
<gene>
    <name evidence="2" type="ordered locus">Pfl01_5151</name>
</gene>
<dbReference type="GO" id="GO:0008641">
    <property type="term" value="F:ubiquitin-like modifier activating enzyme activity"/>
    <property type="evidence" value="ECO:0007669"/>
    <property type="project" value="InterPro"/>
</dbReference>
<proteinExistence type="predicted"/>
<evidence type="ECO:0000313" key="3">
    <source>
        <dbReference type="Proteomes" id="UP000002704"/>
    </source>
</evidence>
<dbReference type="InterPro" id="IPR045886">
    <property type="entry name" value="ThiF/MoeB/HesA"/>
</dbReference>
<dbReference type="Pfam" id="PF00899">
    <property type="entry name" value="ThiF"/>
    <property type="match status" value="1"/>
</dbReference>
<dbReference type="Gene3D" id="3.40.50.720">
    <property type="entry name" value="NAD(P)-binding Rossmann-like Domain"/>
    <property type="match status" value="1"/>
</dbReference>
<dbReference type="PANTHER" id="PTHR10953">
    <property type="entry name" value="UBIQUITIN-ACTIVATING ENZYME E1"/>
    <property type="match status" value="1"/>
</dbReference>
<dbReference type="GO" id="GO:0016779">
    <property type="term" value="F:nucleotidyltransferase activity"/>
    <property type="evidence" value="ECO:0007669"/>
    <property type="project" value="TreeGrafter"/>
</dbReference>
<dbReference type="InterPro" id="IPR000594">
    <property type="entry name" value="ThiF_NAD_FAD-bd"/>
</dbReference>
<dbReference type="GO" id="GO:0004792">
    <property type="term" value="F:thiosulfate-cyanide sulfurtransferase activity"/>
    <property type="evidence" value="ECO:0007669"/>
    <property type="project" value="TreeGrafter"/>
</dbReference>
<accession>Q3K5R6</accession>
<dbReference type="EMBL" id="CP000094">
    <property type="protein sequence ID" value="ABA76888.1"/>
    <property type="molecule type" value="Genomic_DNA"/>
</dbReference>
<dbReference type="KEGG" id="pfo:Pfl01_5151"/>
<name>Q3K5R6_PSEPF</name>
<dbReference type="RefSeq" id="WP_011336221.1">
    <property type="nucleotide sequence ID" value="NC_007492.2"/>
</dbReference>
<dbReference type="HOGENOM" id="CLU_833557_0_0_6"/>
<dbReference type="Proteomes" id="UP000002704">
    <property type="component" value="Chromosome"/>
</dbReference>
<protein>
    <submittedName>
        <fullName evidence="2">UBA/THIF-type NAD/FAD binding fold protein</fullName>
    </submittedName>
</protein>
<evidence type="ECO:0000313" key="2">
    <source>
        <dbReference type="EMBL" id="ABA76888.1"/>
    </source>
</evidence>
<dbReference type="eggNOG" id="COG0476">
    <property type="taxonomic scope" value="Bacteria"/>
</dbReference>
<sequence length="321" mass="34343">MDSAAIDFYLKDEQGNVLGLIAPSTFFAETDSGLLIDGPKSTVRINQRSIAGLAKGLVEAGSLATGTLEELAQIHALLENPATSRTTSYFLCGTSSCSAIIEDTNTIEKSTALVVGCGGIGSVTAMVLAGCGIKKFILVDADAIEESNLNRQLFWTRADIGQPKVSTLKYAIEARFLNTTIETLAIEADKFAIENLQRQYDANIIIITADNPSSLAEDAAGIAQASGVPVVSGGYNHSNCKVYLHSGEQVETLSATTEITPWQRLPHSIMPSFGPLNVNMASLLASGSIAMLAKRSFESNKDHTIEWDACHFPLNFQTETY</sequence>
<feature type="domain" description="THIF-type NAD/FAD binding fold" evidence="1">
    <location>
        <begin position="103"/>
        <end position="309"/>
    </location>
</feature>
<dbReference type="InterPro" id="IPR035985">
    <property type="entry name" value="Ubiquitin-activating_enz"/>
</dbReference>
<dbReference type="AlphaFoldDB" id="Q3K5R6"/>
<dbReference type="PANTHER" id="PTHR10953:SF102">
    <property type="entry name" value="ADENYLYLTRANSFERASE AND SULFURTRANSFERASE MOCS3"/>
    <property type="match status" value="1"/>
</dbReference>
<evidence type="ECO:0000259" key="1">
    <source>
        <dbReference type="Pfam" id="PF00899"/>
    </source>
</evidence>